<dbReference type="CDD" id="cd02440">
    <property type="entry name" value="AdoMet_MTases"/>
    <property type="match status" value="1"/>
</dbReference>
<keyword evidence="3" id="KW-1185">Reference proteome</keyword>
<name>A0A1S2PPD7_9ACTN</name>
<gene>
    <name evidence="2" type="ORF">BIV23_34430</name>
</gene>
<dbReference type="AlphaFoldDB" id="A0A1S2PPD7"/>
<accession>A0A1S2PPD7</accession>
<dbReference type="SUPFAM" id="SSF53335">
    <property type="entry name" value="S-adenosyl-L-methionine-dependent methyltransferases"/>
    <property type="match status" value="1"/>
</dbReference>
<dbReference type="PANTHER" id="PTHR43591:SF24">
    <property type="entry name" value="2-METHOXY-6-POLYPRENYL-1,4-BENZOQUINOL METHYLASE, MITOCHONDRIAL"/>
    <property type="match status" value="1"/>
</dbReference>
<dbReference type="PANTHER" id="PTHR43591">
    <property type="entry name" value="METHYLTRANSFERASE"/>
    <property type="match status" value="1"/>
</dbReference>
<organism evidence="2 3">
    <name type="scientific">Streptomyces monashensis</name>
    <dbReference type="NCBI Taxonomy" id="1678012"/>
    <lineage>
        <taxon>Bacteria</taxon>
        <taxon>Bacillati</taxon>
        <taxon>Actinomycetota</taxon>
        <taxon>Actinomycetes</taxon>
        <taxon>Kitasatosporales</taxon>
        <taxon>Streptomycetaceae</taxon>
        <taxon>Streptomyces</taxon>
    </lineage>
</organism>
<dbReference type="OrthoDB" id="65624at2"/>
<dbReference type="RefSeq" id="WP_071384918.1">
    <property type="nucleotide sequence ID" value="NZ_MLYO01000064.1"/>
</dbReference>
<dbReference type="InterPro" id="IPR041698">
    <property type="entry name" value="Methyltransf_25"/>
</dbReference>
<dbReference type="GO" id="GO:0032259">
    <property type="term" value="P:methylation"/>
    <property type="evidence" value="ECO:0007669"/>
    <property type="project" value="UniProtKB-KW"/>
</dbReference>
<comment type="caution">
    <text evidence="2">The sequence shown here is derived from an EMBL/GenBank/DDBJ whole genome shotgun (WGS) entry which is preliminary data.</text>
</comment>
<protein>
    <submittedName>
        <fullName evidence="2">Methyltransferase</fullName>
    </submittedName>
</protein>
<dbReference type="EMBL" id="MLYO01000064">
    <property type="protein sequence ID" value="OIJ95583.1"/>
    <property type="molecule type" value="Genomic_DNA"/>
</dbReference>
<dbReference type="Gene3D" id="3.40.50.150">
    <property type="entry name" value="Vaccinia Virus protein VP39"/>
    <property type="match status" value="1"/>
</dbReference>
<feature type="domain" description="Methyltransferase" evidence="1">
    <location>
        <begin position="46"/>
        <end position="141"/>
    </location>
</feature>
<evidence type="ECO:0000313" key="3">
    <source>
        <dbReference type="Proteomes" id="UP000179642"/>
    </source>
</evidence>
<evidence type="ECO:0000259" key="1">
    <source>
        <dbReference type="Pfam" id="PF13649"/>
    </source>
</evidence>
<keyword evidence="2" id="KW-0489">Methyltransferase</keyword>
<sequence length="272" mass="28803">MADAPPTDVHRASDGPDQYAVHSAPIMRPFVAELLDAVDLAPGATVLDLACGTGFAAHAAAALTGPTGRVCGADIDEGMIRVAREQHPRLYPDIDFTVAPADHLPYETAVFDAVVCQQGTQFFPDLGAAFAETARVTRPTGRFATTVWAPVDRQPYFLAQRRALEEYGGPDAPGYFARAFARTADQLTEALRTAGYHGTAHREVTLGITLPPLAGYVPGHLAALWGGLITRAGGRQALTAAARLVLDQLADRTARDGTATLPFTVTLVTATR</sequence>
<reference evidence="2 3" key="1">
    <citation type="submission" date="2016-10" db="EMBL/GenBank/DDBJ databases">
        <title>Genome sequence of Streptomyces sp. MUSC 1.</title>
        <authorList>
            <person name="Lee L.-H."/>
            <person name="Ser H.-L."/>
            <person name="Law J.W.-F."/>
        </authorList>
    </citation>
    <scope>NUCLEOTIDE SEQUENCE [LARGE SCALE GENOMIC DNA]</scope>
    <source>
        <strain evidence="2 3">MUSC 1</strain>
    </source>
</reference>
<evidence type="ECO:0000313" key="2">
    <source>
        <dbReference type="EMBL" id="OIJ95583.1"/>
    </source>
</evidence>
<dbReference type="Proteomes" id="UP000179642">
    <property type="component" value="Unassembled WGS sequence"/>
</dbReference>
<dbReference type="GO" id="GO:0008168">
    <property type="term" value="F:methyltransferase activity"/>
    <property type="evidence" value="ECO:0007669"/>
    <property type="project" value="UniProtKB-KW"/>
</dbReference>
<dbReference type="InterPro" id="IPR029063">
    <property type="entry name" value="SAM-dependent_MTases_sf"/>
</dbReference>
<dbReference type="Pfam" id="PF13649">
    <property type="entry name" value="Methyltransf_25"/>
    <property type="match status" value="1"/>
</dbReference>
<keyword evidence="2" id="KW-0808">Transferase</keyword>
<proteinExistence type="predicted"/>